<evidence type="ECO:0000313" key="17">
    <source>
        <dbReference type="EMBL" id="JAI49773.1"/>
    </source>
</evidence>
<dbReference type="OrthoDB" id="5818798at2759"/>
<evidence type="ECO:0000256" key="13">
    <source>
        <dbReference type="ARBA" id="ARBA00030987"/>
    </source>
</evidence>
<evidence type="ECO:0000256" key="4">
    <source>
        <dbReference type="ARBA" id="ARBA00022448"/>
    </source>
</evidence>
<protein>
    <recommendedName>
        <fullName evidence="3">NADH dehydrogenase [ubiquinone] 1 beta subcomplex subunit 4</fullName>
    </recommendedName>
    <alternativeName>
        <fullName evidence="12">Complex I-B15</fullName>
    </alternativeName>
    <alternativeName>
        <fullName evidence="13">NADH-ubiquinone oxidoreductase B15 subunit</fullName>
    </alternativeName>
</protein>
<reference evidence="15" key="1">
    <citation type="submission" date="2015-06" db="EMBL/GenBank/DDBJ databases">
        <authorList>
            <person name="Hoefler B.C."/>
            <person name="Straight P.D."/>
        </authorList>
    </citation>
    <scope>NUCLEOTIDE SEQUENCE</scope>
</reference>
<evidence type="ECO:0000256" key="7">
    <source>
        <dbReference type="ARBA" id="ARBA00022792"/>
    </source>
</evidence>
<dbReference type="EMBL" id="GDHF01002541">
    <property type="protein sequence ID" value="JAI49773.1"/>
    <property type="molecule type" value="Transcribed_RNA"/>
</dbReference>
<evidence type="ECO:0000256" key="2">
    <source>
        <dbReference type="ARBA" id="ARBA00007260"/>
    </source>
</evidence>
<name>A0A0K8VTL2_BACLA</name>
<dbReference type="AlphaFoldDB" id="A0A0K8VTL2"/>
<dbReference type="EMBL" id="GDHF01010098">
    <property type="protein sequence ID" value="JAI42216.1"/>
    <property type="molecule type" value="Transcribed_RNA"/>
</dbReference>
<feature type="transmembrane region" description="Helical" evidence="14">
    <location>
        <begin position="68"/>
        <end position="88"/>
    </location>
</feature>
<evidence type="ECO:0000256" key="8">
    <source>
        <dbReference type="ARBA" id="ARBA00022982"/>
    </source>
</evidence>
<sequence>MPELSAAEKDFLRRKHEQTSKLRAEYLKQISNPYRHATGEGGTLFDAGLARFQAMRVSNYDHFRPTGVAFRAGMFAVVLPIVLYAWALKSERDGREHKYRTGQVAYKDRQFKFI</sequence>
<keyword evidence="7" id="KW-0999">Mitochondrion inner membrane</keyword>
<keyword evidence="9 14" id="KW-1133">Transmembrane helix</keyword>
<keyword evidence="8" id="KW-0249">Electron transport</keyword>
<evidence type="ECO:0000256" key="3">
    <source>
        <dbReference type="ARBA" id="ARBA00018681"/>
    </source>
</evidence>
<evidence type="ECO:0000256" key="1">
    <source>
        <dbReference type="ARBA" id="ARBA00004434"/>
    </source>
</evidence>
<gene>
    <name evidence="17" type="ORF">c0_g2_i1</name>
    <name evidence="16" type="ORF">c0_g2_i2</name>
    <name evidence="15" type="ORF">c0_g2_i3</name>
</gene>
<dbReference type="EMBL" id="GDHF01006500">
    <property type="protein sequence ID" value="JAI45814.1"/>
    <property type="molecule type" value="Transcribed_RNA"/>
</dbReference>
<evidence type="ECO:0000256" key="5">
    <source>
        <dbReference type="ARBA" id="ARBA00022660"/>
    </source>
</evidence>
<evidence type="ECO:0000256" key="12">
    <source>
        <dbReference type="ARBA" id="ARBA00030212"/>
    </source>
</evidence>
<evidence type="ECO:0000256" key="10">
    <source>
        <dbReference type="ARBA" id="ARBA00023128"/>
    </source>
</evidence>
<evidence type="ECO:0000256" key="9">
    <source>
        <dbReference type="ARBA" id="ARBA00022989"/>
    </source>
</evidence>
<evidence type="ECO:0000313" key="16">
    <source>
        <dbReference type="EMBL" id="JAI45814.1"/>
    </source>
</evidence>
<dbReference type="PANTHER" id="PTHR15469:SF0">
    <property type="entry name" value="NADH DEHYDROGENASE [UBIQUINONE] 1 BETA SUBCOMPLEX SUBUNIT 4"/>
    <property type="match status" value="1"/>
</dbReference>
<comment type="similarity">
    <text evidence="2">Belongs to the complex I NDUFB4 subunit family.</text>
</comment>
<comment type="subcellular location">
    <subcellularLocation>
        <location evidence="1">Mitochondrion inner membrane</location>
        <topology evidence="1">Single-pass membrane protein</topology>
    </subcellularLocation>
</comment>
<proteinExistence type="inferred from homology"/>
<keyword evidence="6 14" id="KW-0812">Transmembrane</keyword>
<keyword evidence="4" id="KW-0813">Transport</keyword>
<organism evidence="15">
    <name type="scientific">Bactrocera latifrons</name>
    <name type="common">Malaysian fruit fly</name>
    <name type="synonym">Chaetodacus latifrons</name>
    <dbReference type="NCBI Taxonomy" id="174628"/>
    <lineage>
        <taxon>Eukaryota</taxon>
        <taxon>Metazoa</taxon>
        <taxon>Ecdysozoa</taxon>
        <taxon>Arthropoda</taxon>
        <taxon>Hexapoda</taxon>
        <taxon>Insecta</taxon>
        <taxon>Pterygota</taxon>
        <taxon>Neoptera</taxon>
        <taxon>Endopterygota</taxon>
        <taxon>Diptera</taxon>
        <taxon>Brachycera</taxon>
        <taxon>Muscomorpha</taxon>
        <taxon>Tephritoidea</taxon>
        <taxon>Tephritidae</taxon>
        <taxon>Bactrocera</taxon>
        <taxon>Bactrocera</taxon>
    </lineage>
</organism>
<dbReference type="Pfam" id="PF07225">
    <property type="entry name" value="NDUF_B4"/>
    <property type="match status" value="1"/>
</dbReference>
<keyword evidence="10" id="KW-0496">Mitochondrion</keyword>
<dbReference type="InterPro" id="IPR009866">
    <property type="entry name" value="NADH_UbQ_OxRdtase_NDUFB4_su"/>
</dbReference>
<keyword evidence="5" id="KW-0679">Respiratory chain</keyword>
<keyword evidence="11 14" id="KW-0472">Membrane</keyword>
<evidence type="ECO:0000256" key="11">
    <source>
        <dbReference type="ARBA" id="ARBA00023136"/>
    </source>
</evidence>
<evidence type="ECO:0000313" key="15">
    <source>
        <dbReference type="EMBL" id="JAI42216.1"/>
    </source>
</evidence>
<evidence type="ECO:0000256" key="6">
    <source>
        <dbReference type="ARBA" id="ARBA00022692"/>
    </source>
</evidence>
<dbReference type="PANTHER" id="PTHR15469">
    <property type="entry name" value="NADH-UBIQUINONE OXIDOREDUCTASE B15 SUBUNIT"/>
    <property type="match status" value="1"/>
</dbReference>
<accession>A0A0K8VTL2</accession>
<dbReference type="GO" id="GO:0005743">
    <property type="term" value="C:mitochondrial inner membrane"/>
    <property type="evidence" value="ECO:0007669"/>
    <property type="project" value="UniProtKB-SubCell"/>
</dbReference>
<evidence type="ECO:0000256" key="14">
    <source>
        <dbReference type="SAM" id="Phobius"/>
    </source>
</evidence>